<dbReference type="PROSITE" id="PS50927">
    <property type="entry name" value="BULB_LECTIN"/>
    <property type="match status" value="1"/>
</dbReference>
<evidence type="ECO:0000256" key="16">
    <source>
        <dbReference type="ARBA" id="ARBA00047899"/>
    </source>
</evidence>
<comment type="similarity">
    <text evidence="18">Belongs to the protein kinase superfamily. Ser/Thr protein kinase family.</text>
</comment>
<keyword evidence="13" id="KW-1015">Disulfide bond</keyword>
<evidence type="ECO:0000256" key="20">
    <source>
        <dbReference type="SAM" id="Phobius"/>
    </source>
</evidence>
<keyword evidence="11 20" id="KW-1133">Transmembrane helix</keyword>
<dbReference type="GO" id="GO:0005524">
    <property type="term" value="F:ATP binding"/>
    <property type="evidence" value="ECO:0007669"/>
    <property type="project" value="UniProtKB-UniRule"/>
</dbReference>
<dbReference type="InterPro" id="IPR000719">
    <property type="entry name" value="Prot_kinase_dom"/>
</dbReference>
<dbReference type="Gene3D" id="1.10.510.10">
    <property type="entry name" value="Transferase(Phosphotransferase) domain 1"/>
    <property type="match status" value="1"/>
</dbReference>
<dbReference type="SUPFAM" id="SSF56112">
    <property type="entry name" value="Protein kinase-like (PK-like)"/>
    <property type="match status" value="1"/>
</dbReference>
<reference evidence="25" key="1">
    <citation type="submission" date="2016-06" db="EMBL/GenBank/DDBJ databases">
        <title>Parallel loss of symbiosis genes in relatives of nitrogen-fixing non-legume Parasponia.</title>
        <authorList>
            <person name="Van Velzen R."/>
            <person name="Holmer R."/>
            <person name="Bu F."/>
            <person name="Rutten L."/>
            <person name="Van Zeijl A."/>
            <person name="Liu W."/>
            <person name="Santuari L."/>
            <person name="Cao Q."/>
            <person name="Sharma T."/>
            <person name="Shen D."/>
            <person name="Roswanjaya Y."/>
            <person name="Wardhani T."/>
            <person name="Kalhor M.S."/>
            <person name="Jansen J."/>
            <person name="Van den Hoogen J."/>
            <person name="Gungor B."/>
            <person name="Hartog M."/>
            <person name="Hontelez J."/>
            <person name="Verver J."/>
            <person name="Yang W.-C."/>
            <person name="Schijlen E."/>
            <person name="Repin R."/>
            <person name="Schilthuizen M."/>
            <person name="Schranz E."/>
            <person name="Heidstra R."/>
            <person name="Miyata K."/>
            <person name="Fedorova E."/>
            <person name="Kohlen W."/>
            <person name="Bisseling T."/>
            <person name="Smit S."/>
            <person name="Geurts R."/>
        </authorList>
    </citation>
    <scope>NUCLEOTIDE SEQUENCE [LARGE SCALE GENOMIC DNA]</scope>
    <source>
        <strain evidence="25">cv. RG33-2</strain>
    </source>
</reference>
<feature type="domain" description="Protein kinase" evidence="22">
    <location>
        <begin position="523"/>
        <end position="798"/>
    </location>
</feature>
<proteinExistence type="inferred from homology"/>
<keyword evidence="12 20" id="KW-0472">Membrane</keyword>
<dbReference type="InterPro" id="IPR011009">
    <property type="entry name" value="Kinase-like_dom_sf"/>
</dbReference>
<dbReference type="FunFam" id="1.10.510.10:FF:000237">
    <property type="entry name" value="G-type lectin S-receptor-like serine/threonine-protein kinase"/>
    <property type="match status" value="1"/>
</dbReference>
<accession>A0A2P5FU53</accession>
<dbReference type="FunFam" id="3.30.200.20:FF:000059">
    <property type="entry name" value="S-receptor-like serine/threonine-protein kinase"/>
    <property type="match status" value="1"/>
</dbReference>
<dbReference type="InterPro" id="IPR001480">
    <property type="entry name" value="Bulb-type_lectin_dom"/>
</dbReference>
<evidence type="ECO:0000256" key="12">
    <source>
        <dbReference type="ARBA" id="ARBA00023136"/>
    </source>
</evidence>
<organism evidence="24 25">
    <name type="scientific">Trema orientale</name>
    <name type="common">Charcoal tree</name>
    <name type="synonym">Celtis orientalis</name>
    <dbReference type="NCBI Taxonomy" id="63057"/>
    <lineage>
        <taxon>Eukaryota</taxon>
        <taxon>Viridiplantae</taxon>
        <taxon>Streptophyta</taxon>
        <taxon>Embryophyta</taxon>
        <taxon>Tracheophyta</taxon>
        <taxon>Spermatophyta</taxon>
        <taxon>Magnoliopsida</taxon>
        <taxon>eudicotyledons</taxon>
        <taxon>Gunneridae</taxon>
        <taxon>Pentapetalae</taxon>
        <taxon>rosids</taxon>
        <taxon>fabids</taxon>
        <taxon>Rosales</taxon>
        <taxon>Cannabaceae</taxon>
        <taxon>Trema</taxon>
    </lineage>
</organism>
<evidence type="ECO:0000313" key="24">
    <source>
        <dbReference type="EMBL" id="POO01300.1"/>
    </source>
</evidence>
<evidence type="ECO:0000256" key="2">
    <source>
        <dbReference type="ARBA" id="ARBA00022527"/>
    </source>
</evidence>
<dbReference type="STRING" id="63057.A0A2P5FU53"/>
<dbReference type="PROSITE" id="PS00108">
    <property type="entry name" value="PROTEIN_KINASE_ST"/>
    <property type="match status" value="1"/>
</dbReference>
<evidence type="ECO:0000256" key="15">
    <source>
        <dbReference type="ARBA" id="ARBA00023180"/>
    </source>
</evidence>
<evidence type="ECO:0000256" key="21">
    <source>
        <dbReference type="SAM" id="SignalP"/>
    </source>
</evidence>
<dbReference type="FunCoup" id="A0A2P5FU53">
    <property type="interactions" value="67"/>
</dbReference>
<dbReference type="EC" id="2.7.11.1" evidence="18"/>
<dbReference type="PANTHER" id="PTHR47976">
    <property type="entry name" value="G-TYPE LECTIN S-RECEPTOR-LIKE SERINE/THREONINE-PROTEIN KINASE SD2-5"/>
    <property type="match status" value="1"/>
</dbReference>
<evidence type="ECO:0000259" key="23">
    <source>
        <dbReference type="PROSITE" id="PS50927"/>
    </source>
</evidence>
<dbReference type="InterPro" id="IPR051343">
    <property type="entry name" value="G-type_lectin_kinases/EP1-like"/>
</dbReference>
<feature type="domain" description="Bulb-type lectin" evidence="23">
    <location>
        <begin position="37"/>
        <end position="153"/>
    </location>
</feature>
<keyword evidence="9 18" id="KW-0418">Kinase</keyword>
<dbReference type="SMART" id="SM00220">
    <property type="entry name" value="S_TKc"/>
    <property type="match status" value="1"/>
</dbReference>
<dbReference type="FunFam" id="2.90.10.10:FF:000024">
    <property type="entry name" value="Uncharacterized protein"/>
    <property type="match status" value="1"/>
</dbReference>
<evidence type="ECO:0000256" key="19">
    <source>
        <dbReference type="PROSITE-ProRule" id="PRU10141"/>
    </source>
</evidence>
<protein>
    <recommendedName>
        <fullName evidence="18">Receptor-like serine/threonine-protein kinase</fullName>
        <ecNumber evidence="18">2.7.11.1</ecNumber>
    </recommendedName>
</protein>
<dbReference type="PIRSF" id="PIRSF000641">
    <property type="entry name" value="SRK"/>
    <property type="match status" value="1"/>
</dbReference>
<gene>
    <name evidence="24" type="ORF">TorRG33x02_030540</name>
</gene>
<keyword evidence="10 18" id="KW-0067">ATP-binding</keyword>
<evidence type="ECO:0000256" key="6">
    <source>
        <dbReference type="ARBA" id="ARBA00022729"/>
    </source>
</evidence>
<dbReference type="InterPro" id="IPR024171">
    <property type="entry name" value="SRK-like_kinase"/>
</dbReference>
<keyword evidence="14 24" id="KW-0675">Receptor</keyword>
<dbReference type="CDD" id="cd14066">
    <property type="entry name" value="STKc_IRAK"/>
    <property type="match status" value="1"/>
</dbReference>
<dbReference type="InParanoid" id="A0A2P5FU53"/>
<evidence type="ECO:0000256" key="5">
    <source>
        <dbReference type="ARBA" id="ARBA00022692"/>
    </source>
</evidence>
<keyword evidence="6 21" id="KW-0732">Signal</keyword>
<keyword evidence="2 18" id="KW-0723">Serine/threonine-protein kinase</keyword>
<evidence type="ECO:0000259" key="22">
    <source>
        <dbReference type="PROSITE" id="PS50011"/>
    </source>
</evidence>
<evidence type="ECO:0000256" key="13">
    <source>
        <dbReference type="ARBA" id="ARBA00023157"/>
    </source>
</evidence>
<dbReference type="Gene3D" id="3.30.200.20">
    <property type="entry name" value="Phosphorylase Kinase, domain 1"/>
    <property type="match status" value="1"/>
</dbReference>
<name>A0A2P5FU53_TREOI</name>
<keyword evidence="25" id="KW-1185">Reference proteome</keyword>
<dbReference type="OrthoDB" id="1930390at2759"/>
<dbReference type="EMBL" id="JXTC01000009">
    <property type="protein sequence ID" value="POO01300.1"/>
    <property type="molecule type" value="Genomic_DNA"/>
</dbReference>
<evidence type="ECO:0000256" key="18">
    <source>
        <dbReference type="PIRNR" id="PIRNR000641"/>
    </source>
</evidence>
<evidence type="ECO:0000256" key="10">
    <source>
        <dbReference type="ARBA" id="ARBA00022840"/>
    </source>
</evidence>
<evidence type="ECO:0000256" key="3">
    <source>
        <dbReference type="ARBA" id="ARBA00022536"/>
    </source>
</evidence>
<comment type="subcellular location">
    <subcellularLocation>
        <location evidence="1">Membrane</location>
        <topology evidence="1">Single-pass type I membrane protein</topology>
    </subcellularLocation>
</comment>
<keyword evidence="15" id="KW-0325">Glycoprotein</keyword>
<dbReference type="PROSITE" id="PS00107">
    <property type="entry name" value="PROTEIN_KINASE_ATP"/>
    <property type="match status" value="1"/>
</dbReference>
<dbReference type="PANTHER" id="PTHR47976:SF15">
    <property type="entry name" value="G-TYPE LECTIN S-RECEPTOR-LIKE SERINE_THREONINE-PROTEIN KINASE RLK1"/>
    <property type="match status" value="1"/>
</dbReference>
<evidence type="ECO:0000256" key="8">
    <source>
        <dbReference type="ARBA" id="ARBA00022741"/>
    </source>
</evidence>
<evidence type="ECO:0000256" key="4">
    <source>
        <dbReference type="ARBA" id="ARBA00022679"/>
    </source>
</evidence>
<keyword evidence="3" id="KW-0245">EGF-like domain</keyword>
<evidence type="ECO:0000256" key="1">
    <source>
        <dbReference type="ARBA" id="ARBA00004479"/>
    </source>
</evidence>
<dbReference type="GO" id="GO:0030246">
    <property type="term" value="F:carbohydrate binding"/>
    <property type="evidence" value="ECO:0007669"/>
    <property type="project" value="UniProtKB-KW"/>
</dbReference>
<feature type="transmembrane region" description="Helical" evidence="20">
    <location>
        <begin position="464"/>
        <end position="491"/>
    </location>
</feature>
<evidence type="ECO:0000256" key="7">
    <source>
        <dbReference type="ARBA" id="ARBA00022734"/>
    </source>
</evidence>
<dbReference type="Pfam" id="PF00069">
    <property type="entry name" value="Pkinase"/>
    <property type="match status" value="1"/>
</dbReference>
<keyword evidence="4 18" id="KW-0808">Transferase</keyword>
<evidence type="ECO:0000256" key="17">
    <source>
        <dbReference type="ARBA" id="ARBA00048679"/>
    </source>
</evidence>
<dbReference type="SUPFAM" id="SSF51110">
    <property type="entry name" value="alpha-D-mannose-specific plant lectins"/>
    <property type="match status" value="1"/>
</dbReference>
<dbReference type="AlphaFoldDB" id="A0A2P5FU53"/>
<dbReference type="SMART" id="SM00108">
    <property type="entry name" value="B_lectin"/>
    <property type="match status" value="1"/>
</dbReference>
<dbReference type="GO" id="GO:0004674">
    <property type="term" value="F:protein serine/threonine kinase activity"/>
    <property type="evidence" value="ECO:0007669"/>
    <property type="project" value="UniProtKB-KW"/>
</dbReference>
<evidence type="ECO:0000256" key="14">
    <source>
        <dbReference type="ARBA" id="ARBA00023170"/>
    </source>
</evidence>
<dbReference type="Gene3D" id="2.90.10.10">
    <property type="entry name" value="Bulb-type lectin domain"/>
    <property type="match status" value="2"/>
</dbReference>
<feature type="signal peptide" evidence="21">
    <location>
        <begin position="1"/>
        <end position="24"/>
    </location>
</feature>
<dbReference type="FunFam" id="2.90.10.10:FF:000013">
    <property type="entry name" value="G-type lectin S-receptor-like serine/threonine-protein kinase LECRK1"/>
    <property type="match status" value="1"/>
</dbReference>
<dbReference type="PROSITE" id="PS50011">
    <property type="entry name" value="PROTEIN_KINASE_DOM"/>
    <property type="match status" value="1"/>
</dbReference>
<evidence type="ECO:0000256" key="11">
    <source>
        <dbReference type="ARBA" id="ARBA00022989"/>
    </source>
</evidence>
<comment type="catalytic activity">
    <reaction evidence="17 18">
        <text>L-seryl-[protein] + ATP = O-phospho-L-seryl-[protein] + ADP + H(+)</text>
        <dbReference type="Rhea" id="RHEA:17989"/>
        <dbReference type="Rhea" id="RHEA-COMP:9863"/>
        <dbReference type="Rhea" id="RHEA-COMP:11604"/>
        <dbReference type="ChEBI" id="CHEBI:15378"/>
        <dbReference type="ChEBI" id="CHEBI:29999"/>
        <dbReference type="ChEBI" id="CHEBI:30616"/>
        <dbReference type="ChEBI" id="CHEBI:83421"/>
        <dbReference type="ChEBI" id="CHEBI:456216"/>
        <dbReference type="EC" id="2.7.11.1"/>
    </reaction>
</comment>
<dbReference type="Proteomes" id="UP000237000">
    <property type="component" value="Unassembled WGS sequence"/>
</dbReference>
<evidence type="ECO:0000256" key="9">
    <source>
        <dbReference type="ARBA" id="ARBA00022777"/>
    </source>
</evidence>
<keyword evidence="8 18" id="KW-0547">Nucleotide-binding</keyword>
<feature type="chain" id="PRO_5015132120" description="Receptor-like serine/threonine-protein kinase" evidence="21">
    <location>
        <begin position="25"/>
        <end position="814"/>
    </location>
</feature>
<dbReference type="Pfam" id="PF01453">
    <property type="entry name" value="B_lectin"/>
    <property type="match status" value="1"/>
</dbReference>
<comment type="catalytic activity">
    <reaction evidence="16 18">
        <text>L-threonyl-[protein] + ATP = O-phospho-L-threonyl-[protein] + ADP + H(+)</text>
        <dbReference type="Rhea" id="RHEA:46608"/>
        <dbReference type="Rhea" id="RHEA-COMP:11060"/>
        <dbReference type="Rhea" id="RHEA-COMP:11605"/>
        <dbReference type="ChEBI" id="CHEBI:15378"/>
        <dbReference type="ChEBI" id="CHEBI:30013"/>
        <dbReference type="ChEBI" id="CHEBI:30616"/>
        <dbReference type="ChEBI" id="CHEBI:61977"/>
        <dbReference type="ChEBI" id="CHEBI:456216"/>
        <dbReference type="EC" id="2.7.11.1"/>
    </reaction>
</comment>
<comment type="caution">
    <text evidence="24">The sequence shown here is derived from an EMBL/GenBank/DDBJ whole genome shotgun (WGS) entry which is preliminary data.</text>
</comment>
<dbReference type="GO" id="GO:0106310">
    <property type="term" value="F:protein serine kinase activity"/>
    <property type="evidence" value="ECO:0007669"/>
    <property type="project" value="RHEA"/>
</dbReference>
<keyword evidence="5 20" id="KW-0812">Transmembrane</keyword>
<dbReference type="InterPro" id="IPR008271">
    <property type="entry name" value="Ser/Thr_kinase_AS"/>
</dbReference>
<dbReference type="GO" id="GO:0016020">
    <property type="term" value="C:membrane"/>
    <property type="evidence" value="ECO:0007669"/>
    <property type="project" value="UniProtKB-SubCell"/>
</dbReference>
<evidence type="ECO:0000313" key="25">
    <source>
        <dbReference type="Proteomes" id="UP000237000"/>
    </source>
</evidence>
<keyword evidence="7" id="KW-0430">Lectin</keyword>
<dbReference type="InterPro" id="IPR036426">
    <property type="entry name" value="Bulb-type_lectin_dom_sf"/>
</dbReference>
<feature type="binding site" evidence="19">
    <location>
        <position position="555"/>
    </location>
    <ligand>
        <name>ATP</name>
        <dbReference type="ChEBI" id="CHEBI:30616"/>
    </ligand>
</feature>
<dbReference type="InterPro" id="IPR017441">
    <property type="entry name" value="Protein_kinase_ATP_BS"/>
</dbReference>
<sequence>MAVSRNHLLLPLFLLLLLPNSAHSQTNGTVTVGTSISAADNSSPWLSPSGDFAFGFRQLQNQDQNDLFLLSIWYAKIPDETIVWYADGDPPQAPRGSKATLTADRGLVLTSPQGQELWKSESFVGDASHGVMSDEGNFIIEDTTSEKLWESFEHPTDTLLPTQTMDRGGVLSSRQTETNFSKGRFQLRLQQDGNLVLNTINLPTDFANSAYYASKTDTGTDSSTAGTQLVFNETGDMYVLRANGGSFSLAGGDLVSARGNYFRATLSFDGVFTQYYHPKSSSGNGKWTSLWSIPENICRAMRVDAGAGVCGHNSICTIRESQRPTCECPKGYSLIDLNDVYGSCKADFVQGCTEDELSSKEEDLYDVEEMFNVDWPTSDYVELKPFEGDACKDSCLRDCLCAVAIFRDGTCWKKKLPLSNGRIDSSLNSRAFIKVRRDNFNLPDGTHGRIPDKKRKNQDTLIRVGAALLGTSVFVNVLLAAAVCLGFFFIYHQKRSKTFAPTQSVPESNLRCFAYEELELATEGFKEELGRGAFGIVYKGTLQMGSGVVVVAVKKLNFVVPETEKEFRNEVNVIGQTHHKNLVRLLGYCDDGHNRLLVYEYLQNGALASFVFGDIKPSWNHRTGIALGIAKGLLYLHEECSTQIIHCDIKPQNILLDEYNNAKISDFGLAKLLMMDQSQTHTAIRGTKGYVAPEWFRNMPVTSKVDVYSFGVVLLEIICCRKSVDMEISGEGKEILTDWAYDCFREGSLDVLVDFEAEALEDKKRLDIYVMVSMWCIQENPSLRPNMRSVVQMLEGVVEVHVPPCPSPYSMMTD</sequence>